<evidence type="ECO:0000259" key="5">
    <source>
        <dbReference type="SMART" id="SM00829"/>
    </source>
</evidence>
<accession>A0A1M5YIK3</accession>
<dbReference type="SUPFAM" id="SSF51735">
    <property type="entry name" value="NAD(P)-binding Rossmann-fold domains"/>
    <property type="match status" value="1"/>
</dbReference>
<dbReference type="GO" id="GO:0008270">
    <property type="term" value="F:zinc ion binding"/>
    <property type="evidence" value="ECO:0007669"/>
    <property type="project" value="InterPro"/>
</dbReference>
<dbReference type="Proteomes" id="UP000184241">
    <property type="component" value="Unassembled WGS sequence"/>
</dbReference>
<dbReference type="InterPro" id="IPR050129">
    <property type="entry name" value="Zn_alcohol_dh"/>
</dbReference>
<dbReference type="InterPro" id="IPR013154">
    <property type="entry name" value="ADH-like_N"/>
</dbReference>
<dbReference type="SMART" id="SM00829">
    <property type="entry name" value="PKS_ER"/>
    <property type="match status" value="1"/>
</dbReference>
<dbReference type="PROSITE" id="PS00059">
    <property type="entry name" value="ADH_ZINC"/>
    <property type="match status" value="1"/>
</dbReference>
<dbReference type="InterPro" id="IPR011032">
    <property type="entry name" value="GroES-like_sf"/>
</dbReference>
<dbReference type="InterPro" id="IPR020843">
    <property type="entry name" value="ER"/>
</dbReference>
<dbReference type="Pfam" id="PF00107">
    <property type="entry name" value="ADH_zinc_N"/>
    <property type="match status" value="1"/>
</dbReference>
<evidence type="ECO:0000313" key="7">
    <source>
        <dbReference type="Proteomes" id="UP000184241"/>
    </source>
</evidence>
<feature type="domain" description="Enoyl reductase (ER)" evidence="5">
    <location>
        <begin position="7"/>
        <end position="336"/>
    </location>
</feature>
<keyword evidence="3" id="KW-0560">Oxidoreductase</keyword>
<dbReference type="Gene3D" id="3.90.180.10">
    <property type="entry name" value="Medium-chain alcohol dehydrogenases, catalytic domain"/>
    <property type="match status" value="1"/>
</dbReference>
<proteinExistence type="inferred from homology"/>
<dbReference type="InterPro" id="IPR002328">
    <property type="entry name" value="ADH_Zn_CS"/>
</dbReference>
<dbReference type="InterPro" id="IPR036291">
    <property type="entry name" value="NAD(P)-bd_dom_sf"/>
</dbReference>
<evidence type="ECO:0000313" key="6">
    <source>
        <dbReference type="EMBL" id="SHI11835.1"/>
    </source>
</evidence>
<dbReference type="InterPro" id="IPR013149">
    <property type="entry name" value="ADH-like_C"/>
</dbReference>
<dbReference type="SUPFAM" id="SSF50129">
    <property type="entry name" value="GroES-like"/>
    <property type="match status" value="1"/>
</dbReference>
<dbReference type="Gene3D" id="3.40.50.720">
    <property type="entry name" value="NAD(P)-binding Rossmann-like Domain"/>
    <property type="match status" value="1"/>
</dbReference>
<sequence length="346" mass="38085">MKAAVLHSVGDIRYEDIDIKPYGDDEVKIKVMAAGICGSDPPRALKNWKYPLPAILGHEFAGYIVEKGKNVKNVEIGDRVVAIPFEPCFECEYCKKGHFSLCESYGMLGAQSYGGFAEFVNVKAQNVLKIGDIDYEEAAMIEPLAVALHGVLNIKPQVGDTVAVLGAGTIGQLTIQWLKVAGVERVIAVDISDKKISEALNLGADVAINALKENPVERILELTNGMGVDICIECAGSKITQEQCLLVTKKKGKIGYQGIGHAGIELSEAAFEGIFRKELNIQGFWNSYSAPFPGQEWVKSIEYVKQKKIKLKELISHRFTLEDTAKAFKMIGDRKEEYNKIMIVQD</sequence>
<dbReference type="PANTHER" id="PTHR43401:SF2">
    <property type="entry name" value="L-THREONINE 3-DEHYDROGENASE"/>
    <property type="match status" value="1"/>
</dbReference>
<keyword evidence="2 4" id="KW-0862">Zinc</keyword>
<evidence type="ECO:0000256" key="3">
    <source>
        <dbReference type="ARBA" id="ARBA00023002"/>
    </source>
</evidence>
<dbReference type="EMBL" id="FQXU01000006">
    <property type="protein sequence ID" value="SHI11835.1"/>
    <property type="molecule type" value="Genomic_DNA"/>
</dbReference>
<dbReference type="CDD" id="cd08236">
    <property type="entry name" value="sugar_DH"/>
    <property type="match status" value="1"/>
</dbReference>
<evidence type="ECO:0000256" key="1">
    <source>
        <dbReference type="ARBA" id="ARBA00022723"/>
    </source>
</evidence>
<gene>
    <name evidence="6" type="ORF">SAMN02745941_02034</name>
</gene>
<comment type="cofactor">
    <cofactor evidence="4">
        <name>Zn(2+)</name>
        <dbReference type="ChEBI" id="CHEBI:29105"/>
    </cofactor>
</comment>
<dbReference type="Pfam" id="PF08240">
    <property type="entry name" value="ADH_N"/>
    <property type="match status" value="1"/>
</dbReference>
<dbReference type="AlphaFoldDB" id="A0A1M5YIK3"/>
<dbReference type="GO" id="GO:0016491">
    <property type="term" value="F:oxidoreductase activity"/>
    <property type="evidence" value="ECO:0007669"/>
    <property type="project" value="UniProtKB-KW"/>
</dbReference>
<evidence type="ECO:0000256" key="4">
    <source>
        <dbReference type="RuleBase" id="RU361277"/>
    </source>
</evidence>
<dbReference type="PANTHER" id="PTHR43401">
    <property type="entry name" value="L-THREONINE 3-DEHYDROGENASE"/>
    <property type="match status" value="1"/>
</dbReference>
<name>A0A1M5YIK3_9CLOT</name>
<comment type="similarity">
    <text evidence="4">Belongs to the zinc-containing alcohol dehydrogenase family.</text>
</comment>
<organism evidence="6 7">
    <name type="scientific">Clostridium intestinale DSM 6191</name>
    <dbReference type="NCBI Taxonomy" id="1121320"/>
    <lineage>
        <taxon>Bacteria</taxon>
        <taxon>Bacillati</taxon>
        <taxon>Bacillota</taxon>
        <taxon>Clostridia</taxon>
        <taxon>Eubacteriales</taxon>
        <taxon>Clostridiaceae</taxon>
        <taxon>Clostridium</taxon>
    </lineage>
</organism>
<dbReference type="RefSeq" id="WP_073019161.1">
    <property type="nucleotide sequence ID" value="NZ_FQXU01000006.1"/>
</dbReference>
<reference evidence="6 7" key="1">
    <citation type="submission" date="2016-11" db="EMBL/GenBank/DDBJ databases">
        <authorList>
            <person name="Jaros S."/>
            <person name="Januszkiewicz K."/>
            <person name="Wedrychowicz H."/>
        </authorList>
    </citation>
    <scope>NUCLEOTIDE SEQUENCE [LARGE SCALE GENOMIC DNA]</scope>
    <source>
        <strain evidence="6 7">DSM 6191</strain>
    </source>
</reference>
<protein>
    <submittedName>
        <fullName evidence="6">L-iditol 2-dehydrogenase</fullName>
    </submittedName>
</protein>
<evidence type="ECO:0000256" key="2">
    <source>
        <dbReference type="ARBA" id="ARBA00022833"/>
    </source>
</evidence>
<keyword evidence="1 4" id="KW-0479">Metal-binding</keyword>